<dbReference type="Pfam" id="PF09339">
    <property type="entry name" value="HTH_IclR"/>
    <property type="match status" value="1"/>
</dbReference>
<dbReference type="InterPro" id="IPR036388">
    <property type="entry name" value="WH-like_DNA-bd_sf"/>
</dbReference>
<dbReference type="EMBL" id="JADQDO010000014">
    <property type="protein sequence ID" value="MBF9235499.1"/>
    <property type="molecule type" value="Genomic_DNA"/>
</dbReference>
<keyword evidence="3" id="KW-0804">Transcription</keyword>
<proteinExistence type="predicted"/>
<dbReference type="PROSITE" id="PS51078">
    <property type="entry name" value="ICLR_ED"/>
    <property type="match status" value="1"/>
</dbReference>
<dbReference type="GO" id="GO:0003700">
    <property type="term" value="F:DNA-binding transcription factor activity"/>
    <property type="evidence" value="ECO:0007669"/>
    <property type="project" value="TreeGrafter"/>
</dbReference>
<evidence type="ECO:0000256" key="3">
    <source>
        <dbReference type="ARBA" id="ARBA00023163"/>
    </source>
</evidence>
<evidence type="ECO:0000259" key="4">
    <source>
        <dbReference type="PROSITE" id="PS51077"/>
    </source>
</evidence>
<sequence length="259" mass="27484">MNIEGRGVQSIEVGGRILIVLSTAGGALMLKDIAALAAIPAAQAHAYLVSFRKLGLIEQDARGLYQLGPLALQLGVARMRSHEPLRLACTAAGELAAQIGMMVTVSVWGTHGPTIVQVNEGGDQVHVNLRAGTVYSIVGTATGKVFAAFMPESLVWPYVRAEISKKKQADTTSASHPTAFRREIAKIKRLGYGTALGNPIPGVNAISSPVYDHTRQMKLAITIIGLAKNLDVGAESKDVKELLKFTGLLSAQNGYMNVE</sequence>
<dbReference type="GO" id="GO:0003677">
    <property type="term" value="F:DNA binding"/>
    <property type="evidence" value="ECO:0007669"/>
    <property type="project" value="UniProtKB-KW"/>
</dbReference>
<dbReference type="Proteomes" id="UP000599312">
    <property type="component" value="Unassembled WGS sequence"/>
</dbReference>
<reference evidence="6" key="1">
    <citation type="submission" date="2020-11" db="EMBL/GenBank/DDBJ databases">
        <authorList>
            <person name="Kim M.K."/>
        </authorList>
    </citation>
    <scope>NUCLEOTIDE SEQUENCE</scope>
    <source>
        <strain evidence="6">BT350</strain>
    </source>
</reference>
<dbReference type="InterPro" id="IPR029016">
    <property type="entry name" value="GAF-like_dom_sf"/>
</dbReference>
<keyword evidence="2" id="KW-0238">DNA-binding</keyword>
<feature type="domain" description="HTH iclR-type" evidence="4">
    <location>
        <begin position="8"/>
        <end position="69"/>
    </location>
</feature>
<dbReference type="PANTHER" id="PTHR30136:SF8">
    <property type="entry name" value="TRANSCRIPTIONAL REGULATORY PROTEIN"/>
    <property type="match status" value="1"/>
</dbReference>
<evidence type="ECO:0000313" key="6">
    <source>
        <dbReference type="EMBL" id="MBF9235499.1"/>
    </source>
</evidence>
<dbReference type="InterPro" id="IPR014757">
    <property type="entry name" value="Tscrpt_reg_IclR_C"/>
</dbReference>
<gene>
    <name evidence="6" type="ORF">I2H38_19230</name>
</gene>
<evidence type="ECO:0000256" key="2">
    <source>
        <dbReference type="ARBA" id="ARBA00023125"/>
    </source>
</evidence>
<dbReference type="Gene3D" id="3.30.450.40">
    <property type="match status" value="1"/>
</dbReference>
<organism evidence="6 7">
    <name type="scientific">Microvirga alba</name>
    <dbReference type="NCBI Taxonomy" id="2791025"/>
    <lineage>
        <taxon>Bacteria</taxon>
        <taxon>Pseudomonadati</taxon>
        <taxon>Pseudomonadota</taxon>
        <taxon>Alphaproteobacteria</taxon>
        <taxon>Hyphomicrobiales</taxon>
        <taxon>Methylobacteriaceae</taxon>
        <taxon>Microvirga</taxon>
    </lineage>
</organism>
<feature type="domain" description="IclR-ED" evidence="5">
    <location>
        <begin position="70"/>
        <end position="259"/>
    </location>
</feature>
<keyword evidence="7" id="KW-1185">Reference proteome</keyword>
<dbReference type="PROSITE" id="PS51077">
    <property type="entry name" value="HTH_ICLR"/>
    <property type="match status" value="1"/>
</dbReference>
<dbReference type="SUPFAM" id="SSF55781">
    <property type="entry name" value="GAF domain-like"/>
    <property type="match status" value="1"/>
</dbReference>
<comment type="caution">
    <text evidence="6">The sequence shown here is derived from an EMBL/GenBank/DDBJ whole genome shotgun (WGS) entry which is preliminary data.</text>
</comment>
<accession>A0A931BVK0</accession>
<evidence type="ECO:0000256" key="1">
    <source>
        <dbReference type="ARBA" id="ARBA00023015"/>
    </source>
</evidence>
<name>A0A931BVK0_9HYPH</name>
<evidence type="ECO:0000259" key="5">
    <source>
        <dbReference type="PROSITE" id="PS51078"/>
    </source>
</evidence>
<dbReference type="InterPro" id="IPR036390">
    <property type="entry name" value="WH_DNA-bd_sf"/>
</dbReference>
<dbReference type="PANTHER" id="PTHR30136">
    <property type="entry name" value="HELIX-TURN-HELIX TRANSCRIPTIONAL REGULATOR, ICLR FAMILY"/>
    <property type="match status" value="1"/>
</dbReference>
<protein>
    <submittedName>
        <fullName evidence="6">Helix-turn-helix domain-containing protein</fullName>
    </submittedName>
</protein>
<keyword evidence="1" id="KW-0805">Transcription regulation</keyword>
<dbReference type="GO" id="GO:0045892">
    <property type="term" value="P:negative regulation of DNA-templated transcription"/>
    <property type="evidence" value="ECO:0007669"/>
    <property type="project" value="TreeGrafter"/>
</dbReference>
<dbReference type="Gene3D" id="1.10.10.10">
    <property type="entry name" value="Winged helix-like DNA-binding domain superfamily/Winged helix DNA-binding domain"/>
    <property type="match status" value="1"/>
</dbReference>
<evidence type="ECO:0000313" key="7">
    <source>
        <dbReference type="Proteomes" id="UP000599312"/>
    </source>
</evidence>
<dbReference type="AlphaFoldDB" id="A0A931BVK0"/>
<dbReference type="InterPro" id="IPR050707">
    <property type="entry name" value="HTH_MetabolicPath_Reg"/>
</dbReference>
<dbReference type="Pfam" id="PF01614">
    <property type="entry name" value="IclR_C"/>
    <property type="match status" value="1"/>
</dbReference>
<dbReference type="RefSeq" id="WP_196273487.1">
    <property type="nucleotide sequence ID" value="NZ_JADQDO010000014.1"/>
</dbReference>
<dbReference type="SUPFAM" id="SSF46785">
    <property type="entry name" value="Winged helix' DNA-binding domain"/>
    <property type="match status" value="1"/>
</dbReference>
<dbReference type="InterPro" id="IPR005471">
    <property type="entry name" value="Tscrpt_reg_IclR_N"/>
</dbReference>
<dbReference type="SMART" id="SM00346">
    <property type="entry name" value="HTH_ICLR"/>
    <property type="match status" value="1"/>
</dbReference>